<accession>A0A0S3QV88</accession>
<dbReference type="SMART" id="SM00028">
    <property type="entry name" value="TPR"/>
    <property type="match status" value="2"/>
</dbReference>
<name>A0A0S3QV88_THET7</name>
<evidence type="ECO:0000313" key="5">
    <source>
        <dbReference type="EMBL" id="BAT72244.1"/>
    </source>
</evidence>
<dbReference type="InterPro" id="IPR019734">
    <property type="entry name" value="TPR_rpt"/>
</dbReference>
<evidence type="ECO:0000256" key="2">
    <source>
        <dbReference type="PROSITE-ProRule" id="PRU00339"/>
    </source>
</evidence>
<feature type="compositionally biased region" description="Low complexity" evidence="3">
    <location>
        <begin position="137"/>
        <end position="150"/>
    </location>
</feature>
<keyword evidence="6" id="KW-1185">Reference proteome</keyword>
<dbReference type="EMBL" id="AP013035">
    <property type="protein sequence ID" value="BAT72244.1"/>
    <property type="molecule type" value="Genomic_DNA"/>
</dbReference>
<reference evidence="6" key="1">
    <citation type="journal article" date="2018" name="Science">
        <title>A primordial and reversible TCA cycle in a facultatively chemolithoautotrophic thermophile.</title>
        <authorList>
            <person name="Nunoura T."/>
            <person name="Chikaraishi Y."/>
            <person name="Izaki R."/>
            <person name="Suwa T."/>
            <person name="Sato T."/>
            <person name="Harada T."/>
            <person name="Mori K."/>
            <person name="Kato Y."/>
            <person name="Miyazaki M."/>
            <person name="Shimamura S."/>
            <person name="Yanagawa K."/>
            <person name="Shuto A."/>
            <person name="Ohkouchi N."/>
            <person name="Fujita N."/>
            <person name="Takaki Y."/>
            <person name="Atomi H."/>
            <person name="Takai K."/>
        </authorList>
    </citation>
    <scope>NUCLEOTIDE SEQUENCE [LARGE SCALE GENOMIC DNA]</scope>
    <source>
        <strain evidence="6">DSM 17441 / JCM 13301 / NBRC 103674 / ABI70S6</strain>
    </source>
</reference>
<feature type="repeat" description="TPR" evidence="2">
    <location>
        <begin position="43"/>
        <end position="76"/>
    </location>
</feature>
<dbReference type="InterPro" id="IPR011990">
    <property type="entry name" value="TPR-like_helical_dom_sf"/>
</dbReference>
<dbReference type="SUPFAM" id="SSF48452">
    <property type="entry name" value="TPR-like"/>
    <property type="match status" value="1"/>
</dbReference>
<evidence type="ECO:0000256" key="1">
    <source>
        <dbReference type="ARBA" id="ARBA00022729"/>
    </source>
</evidence>
<evidence type="ECO:0000313" key="6">
    <source>
        <dbReference type="Proteomes" id="UP000063234"/>
    </source>
</evidence>
<dbReference type="PROSITE" id="PS50005">
    <property type="entry name" value="TPR"/>
    <property type="match status" value="1"/>
</dbReference>
<feature type="domain" description="Outer membrane lipoprotein BamD-like" evidence="4">
    <location>
        <begin position="42"/>
        <end position="119"/>
    </location>
</feature>
<proteinExistence type="predicted"/>
<organism evidence="5 6">
    <name type="scientific">Thermosulfidibacter takaii (strain DSM 17441 / JCM 13301 / NBRC 103674 / ABI70S6)</name>
    <dbReference type="NCBI Taxonomy" id="1298851"/>
    <lineage>
        <taxon>Bacteria</taxon>
        <taxon>Pseudomonadati</taxon>
        <taxon>Thermosulfidibacterota</taxon>
        <taxon>Thermosulfidibacteria</taxon>
        <taxon>Thermosulfidibacterales</taxon>
        <taxon>Thermosulfidibacteraceae</taxon>
    </lineage>
</organism>
<evidence type="ECO:0000256" key="3">
    <source>
        <dbReference type="SAM" id="MobiDB-lite"/>
    </source>
</evidence>
<gene>
    <name evidence="5" type="ORF">TST_1457</name>
</gene>
<keyword evidence="1" id="KW-0732">Signal</keyword>
<keyword evidence="2" id="KW-0802">TPR repeat</keyword>
<sequence length="150" mass="17133">MESKEVIMGRNVFKLAVFFTCILFLAGCSKTGKSMRIDIMNPAAQLYDQGMDAYRSGDLQRAKQYFSDVVNYYPSNDLADEATFMLARCYEEEGDIVNALAYYKLLINRYPKSKRYDAAFKKVQELEEKLKEEEGSHGSSRNSNNSTGNR</sequence>
<dbReference type="InterPro" id="IPR039565">
    <property type="entry name" value="BamD-like"/>
</dbReference>
<dbReference type="AlphaFoldDB" id="A0A0S3QV88"/>
<dbReference type="PROSITE" id="PS51257">
    <property type="entry name" value="PROKAR_LIPOPROTEIN"/>
    <property type="match status" value="1"/>
</dbReference>
<dbReference type="STRING" id="1298851.TST_1457"/>
<feature type="region of interest" description="Disordered" evidence="3">
    <location>
        <begin position="129"/>
        <end position="150"/>
    </location>
</feature>
<evidence type="ECO:0000259" key="4">
    <source>
        <dbReference type="Pfam" id="PF13525"/>
    </source>
</evidence>
<dbReference type="Proteomes" id="UP000063234">
    <property type="component" value="Chromosome"/>
</dbReference>
<protein>
    <recommendedName>
        <fullName evidence="4">Outer membrane lipoprotein BamD-like domain-containing protein</fullName>
    </recommendedName>
</protein>
<dbReference type="Pfam" id="PF13525">
    <property type="entry name" value="YfiO"/>
    <property type="match status" value="1"/>
</dbReference>
<dbReference type="Gene3D" id="1.25.40.10">
    <property type="entry name" value="Tetratricopeptide repeat domain"/>
    <property type="match status" value="1"/>
</dbReference>
<dbReference type="KEGG" id="ttk:TST_1457"/>